<proteinExistence type="predicted"/>
<evidence type="ECO:0000313" key="2">
    <source>
        <dbReference type="EMBL" id="KAG5610863.1"/>
    </source>
</evidence>
<keyword evidence="3" id="KW-1185">Reference proteome</keyword>
<reference evidence="2 3" key="1">
    <citation type="submission" date="2020-09" db="EMBL/GenBank/DDBJ databases">
        <title>De no assembly of potato wild relative species, Solanum commersonii.</title>
        <authorList>
            <person name="Cho K."/>
        </authorList>
    </citation>
    <scope>NUCLEOTIDE SEQUENCE [LARGE SCALE GENOMIC DNA]</scope>
    <source>
        <strain evidence="2">LZ3.2</strain>
        <tissue evidence="2">Leaf</tissue>
    </source>
</reference>
<feature type="transmembrane region" description="Helical" evidence="1">
    <location>
        <begin position="20"/>
        <end position="40"/>
    </location>
</feature>
<sequence length="134" mass="15291">MYQEPRLKVEWEGAYILMRWNTISLMLNSVIPYRGAFFYFKVRRDYQLILSISISKGKETYKDSLSNNERTRNYPALESSGAVVQIVVWRNVLSGGPGPSPLERGAREGESPVVPGPYRTTRLCLLVGLFWNAT</sequence>
<name>A0A9J5ZFX4_SOLCO</name>
<keyword evidence="1" id="KW-0812">Transmembrane</keyword>
<gene>
    <name evidence="2" type="ORF">H5410_022144</name>
</gene>
<evidence type="ECO:0000256" key="1">
    <source>
        <dbReference type="SAM" id="Phobius"/>
    </source>
</evidence>
<evidence type="ECO:0000313" key="3">
    <source>
        <dbReference type="Proteomes" id="UP000824120"/>
    </source>
</evidence>
<keyword evidence="1" id="KW-1133">Transmembrane helix</keyword>
<dbReference type="Proteomes" id="UP000824120">
    <property type="component" value="Chromosome 4"/>
</dbReference>
<accession>A0A9J5ZFX4</accession>
<protein>
    <submittedName>
        <fullName evidence="2">Uncharacterized protein</fullName>
    </submittedName>
</protein>
<dbReference type="AlphaFoldDB" id="A0A9J5ZFX4"/>
<comment type="caution">
    <text evidence="2">The sequence shown here is derived from an EMBL/GenBank/DDBJ whole genome shotgun (WGS) entry which is preliminary data.</text>
</comment>
<organism evidence="2 3">
    <name type="scientific">Solanum commersonii</name>
    <name type="common">Commerson's wild potato</name>
    <name type="synonym">Commerson's nightshade</name>
    <dbReference type="NCBI Taxonomy" id="4109"/>
    <lineage>
        <taxon>Eukaryota</taxon>
        <taxon>Viridiplantae</taxon>
        <taxon>Streptophyta</taxon>
        <taxon>Embryophyta</taxon>
        <taxon>Tracheophyta</taxon>
        <taxon>Spermatophyta</taxon>
        <taxon>Magnoliopsida</taxon>
        <taxon>eudicotyledons</taxon>
        <taxon>Gunneridae</taxon>
        <taxon>Pentapetalae</taxon>
        <taxon>asterids</taxon>
        <taxon>lamiids</taxon>
        <taxon>Solanales</taxon>
        <taxon>Solanaceae</taxon>
        <taxon>Solanoideae</taxon>
        <taxon>Solaneae</taxon>
        <taxon>Solanum</taxon>
    </lineage>
</organism>
<keyword evidence="1" id="KW-0472">Membrane</keyword>
<dbReference type="OrthoDB" id="1747352at2759"/>
<dbReference type="EMBL" id="JACXVP010000004">
    <property type="protein sequence ID" value="KAG5610863.1"/>
    <property type="molecule type" value="Genomic_DNA"/>
</dbReference>